<evidence type="ECO:0000256" key="1">
    <source>
        <dbReference type="SAM" id="MobiDB-lite"/>
    </source>
</evidence>
<sequence>MKTYIPQEQKQPIQLDILQSQLYTKPLNEQNQDFFNQFIKLYLQIQELQSLNQIKSIPTCYQDKQDEEKKQEEKNISVKTEVNNIIIQNNSQIKKEYEECNSNEQTNISFEPFTLPTQDSTQTYFNNNHNNNNKNINNTTLIQNNTKLLIKDGVKTDIKAFPAINYSGFTFPPSIMSSNSSFTLQNSKIQALQKLKNNTANKDNCINYLSSLTSLRDNNRLQINGKILGDNTIFAHQQFQNIEQQQQLQKQSSFQQNPFNILIKQEIKQEQIQNGSFLLSSNQSIKQEQECENTESNMQEEKQEEKKNDPKETHNIIQQVIPLFIDRFQARCKDIPLKDSFKQLLAKRSSTKSLQYFNEICKVIQQETLHNNLPLMEIAYQIFEYDLAQWARNSKNIETACLYFKYQSAFILILKNPCKFSSIKVARKAHSQKMEKFLGKR</sequence>
<accession>Q248B6</accession>
<organism evidence="2 3">
    <name type="scientific">Tetrahymena thermophila (strain SB210)</name>
    <dbReference type="NCBI Taxonomy" id="312017"/>
    <lineage>
        <taxon>Eukaryota</taxon>
        <taxon>Sar</taxon>
        <taxon>Alveolata</taxon>
        <taxon>Ciliophora</taxon>
        <taxon>Intramacronucleata</taxon>
        <taxon>Oligohymenophorea</taxon>
        <taxon>Hymenostomatida</taxon>
        <taxon>Tetrahymenina</taxon>
        <taxon>Tetrahymenidae</taxon>
        <taxon>Tetrahymena</taxon>
    </lineage>
</organism>
<protein>
    <submittedName>
        <fullName evidence="2">Uncharacterized protein</fullName>
    </submittedName>
</protein>
<feature type="compositionally biased region" description="Basic and acidic residues" evidence="1">
    <location>
        <begin position="299"/>
        <end position="312"/>
    </location>
</feature>
<dbReference type="GeneID" id="7836171"/>
<evidence type="ECO:0000313" key="3">
    <source>
        <dbReference type="Proteomes" id="UP000009168"/>
    </source>
</evidence>
<gene>
    <name evidence="2" type="ORF">TTHERM_00532530</name>
</gene>
<feature type="region of interest" description="Disordered" evidence="1">
    <location>
        <begin position="288"/>
        <end position="312"/>
    </location>
</feature>
<dbReference type="RefSeq" id="XP_001024374.2">
    <property type="nucleotide sequence ID" value="XM_001024374.2"/>
</dbReference>
<keyword evidence="3" id="KW-1185">Reference proteome</keyword>
<reference evidence="3" key="1">
    <citation type="journal article" date="2006" name="PLoS Biol.">
        <title>Macronuclear genome sequence of the ciliate Tetrahymena thermophila, a model eukaryote.</title>
        <authorList>
            <person name="Eisen J.A."/>
            <person name="Coyne R.S."/>
            <person name="Wu M."/>
            <person name="Wu D."/>
            <person name="Thiagarajan M."/>
            <person name="Wortman J.R."/>
            <person name="Badger J.H."/>
            <person name="Ren Q."/>
            <person name="Amedeo P."/>
            <person name="Jones K.M."/>
            <person name="Tallon L.J."/>
            <person name="Delcher A.L."/>
            <person name="Salzberg S.L."/>
            <person name="Silva J.C."/>
            <person name="Haas B.J."/>
            <person name="Majoros W.H."/>
            <person name="Farzad M."/>
            <person name="Carlton J.M."/>
            <person name="Smith R.K. Jr."/>
            <person name="Garg J."/>
            <person name="Pearlman R.E."/>
            <person name="Karrer K.M."/>
            <person name="Sun L."/>
            <person name="Manning G."/>
            <person name="Elde N.C."/>
            <person name="Turkewitz A.P."/>
            <person name="Asai D.J."/>
            <person name="Wilkes D.E."/>
            <person name="Wang Y."/>
            <person name="Cai H."/>
            <person name="Collins K."/>
            <person name="Stewart B.A."/>
            <person name="Lee S.R."/>
            <person name="Wilamowska K."/>
            <person name="Weinberg Z."/>
            <person name="Ruzzo W.L."/>
            <person name="Wloga D."/>
            <person name="Gaertig J."/>
            <person name="Frankel J."/>
            <person name="Tsao C.-C."/>
            <person name="Gorovsky M.A."/>
            <person name="Keeling P.J."/>
            <person name="Waller R.F."/>
            <person name="Patron N.J."/>
            <person name="Cherry J.M."/>
            <person name="Stover N.A."/>
            <person name="Krieger C.J."/>
            <person name="del Toro C."/>
            <person name="Ryder H.F."/>
            <person name="Williamson S.C."/>
            <person name="Barbeau R.A."/>
            <person name="Hamilton E.P."/>
            <person name="Orias E."/>
        </authorList>
    </citation>
    <scope>NUCLEOTIDE SEQUENCE [LARGE SCALE GENOMIC DNA]</scope>
    <source>
        <strain evidence="3">SB210</strain>
    </source>
</reference>
<dbReference type="EMBL" id="GG662455">
    <property type="protein sequence ID" value="EAS04129.2"/>
    <property type="molecule type" value="Genomic_DNA"/>
</dbReference>
<proteinExistence type="predicted"/>
<dbReference type="HOGENOM" id="CLU_630902_0_0_1"/>
<evidence type="ECO:0000313" key="2">
    <source>
        <dbReference type="EMBL" id="EAS04129.2"/>
    </source>
</evidence>
<dbReference type="KEGG" id="tet:TTHERM_00532530"/>
<dbReference type="AlphaFoldDB" id="Q248B6"/>
<name>Q248B6_TETTS</name>
<dbReference type="InParanoid" id="Q248B6"/>
<dbReference type="Proteomes" id="UP000009168">
    <property type="component" value="Unassembled WGS sequence"/>
</dbReference>